<protein>
    <recommendedName>
        <fullName evidence="7">DNA repair protein RAD51 homolog 3</fullName>
    </recommendedName>
</protein>
<dbReference type="GO" id="GO:0140664">
    <property type="term" value="F:ATP-dependent DNA damage sensor activity"/>
    <property type="evidence" value="ECO:0007669"/>
    <property type="project" value="InterPro"/>
</dbReference>
<dbReference type="SUPFAM" id="SSF52540">
    <property type="entry name" value="P-loop containing nucleoside triphosphate hydrolases"/>
    <property type="match status" value="1"/>
</dbReference>
<keyword evidence="5" id="KW-0234">DNA repair</keyword>
<keyword evidence="2" id="KW-0547">Nucleotide-binding</keyword>
<organism evidence="9">
    <name type="scientific">Albugo laibachii Nc14</name>
    <dbReference type="NCBI Taxonomy" id="890382"/>
    <lineage>
        <taxon>Eukaryota</taxon>
        <taxon>Sar</taxon>
        <taxon>Stramenopiles</taxon>
        <taxon>Oomycota</taxon>
        <taxon>Peronosporomycetes</taxon>
        <taxon>Albuginales</taxon>
        <taxon>Albuginaceae</taxon>
        <taxon>Albugo</taxon>
    </lineage>
</organism>
<evidence type="ECO:0000313" key="9">
    <source>
        <dbReference type="EMBL" id="CCA24579.1"/>
    </source>
</evidence>
<dbReference type="GO" id="GO:0008821">
    <property type="term" value="F:crossover junction DNA endonuclease activity"/>
    <property type="evidence" value="ECO:0007669"/>
    <property type="project" value="TreeGrafter"/>
</dbReference>
<evidence type="ECO:0000256" key="3">
    <source>
        <dbReference type="ARBA" id="ARBA00022763"/>
    </source>
</evidence>
<evidence type="ECO:0000259" key="8">
    <source>
        <dbReference type="PROSITE" id="PS50162"/>
    </source>
</evidence>
<dbReference type="HOGENOM" id="CLU_687762_0_0_1"/>
<dbReference type="GO" id="GO:0000707">
    <property type="term" value="P:meiotic DNA recombinase assembly"/>
    <property type="evidence" value="ECO:0007669"/>
    <property type="project" value="TreeGrafter"/>
</dbReference>
<evidence type="ECO:0000256" key="5">
    <source>
        <dbReference type="ARBA" id="ARBA00023204"/>
    </source>
</evidence>
<dbReference type="AlphaFoldDB" id="F0WT90"/>
<dbReference type="InterPro" id="IPR027417">
    <property type="entry name" value="P-loop_NTPase"/>
</dbReference>
<dbReference type="PANTHER" id="PTHR46239:SF1">
    <property type="entry name" value="DNA REPAIR PROTEIN RAD51 HOMOLOG 3"/>
    <property type="match status" value="1"/>
</dbReference>
<sequence length="401" mass="45386">MYQLERACRHLLITKSKESEPLMDERRLKLMKDAGLLKYRHLLHPSVCQIAQKLDLSIADTERFLDSVSLYLAPTPQNAFELFLANVNHPKQLRTNLPTLDTALGGGLHLGAITEIAGIAGVGKTQFAMTVALQILSDEILLAKDERTSTVIYFDAEATLNVERLKLDQIATAMLNTRKGFCRDYRAEDLLDRLLIIKVDTLAQFLTKLLKLGQNLRMMSGTKLLIVDSIAALYVHSIGESLTKKEFWLTRIARELKFLSDNFQICALLTNRAVSSFNEHGLRGSKPSLGDLWSHYVTYRLSLDWDREFRVLSITKSPSTKIARVQFVDISNEGVKEAREAWPKTSTTDEFEINDEAITDLDKDLRNQLPAYSSIVTSINEMARVQDNYFDELVAESSQEI</sequence>
<reference evidence="9" key="1">
    <citation type="journal article" date="2011" name="PLoS Biol.">
        <title>Gene gain and loss during evolution of obligate parasitism in the white rust pathogen of Arabidopsis thaliana.</title>
        <authorList>
            <person name="Kemen E."/>
            <person name="Gardiner A."/>
            <person name="Schultz-Larsen T."/>
            <person name="Kemen A.C."/>
            <person name="Balmuth A.L."/>
            <person name="Robert-Seilaniantz A."/>
            <person name="Bailey K."/>
            <person name="Holub E."/>
            <person name="Studholme D.J."/>
            <person name="Maclean D."/>
            <person name="Jones J.D."/>
        </authorList>
    </citation>
    <scope>NUCLEOTIDE SEQUENCE</scope>
</reference>
<dbReference type="GO" id="GO:0005657">
    <property type="term" value="C:replication fork"/>
    <property type="evidence" value="ECO:0007669"/>
    <property type="project" value="TreeGrafter"/>
</dbReference>
<dbReference type="GO" id="GO:0033063">
    <property type="term" value="C:Rad51B-Rad51C-Rad51D-XRCC2 complex"/>
    <property type="evidence" value="ECO:0007669"/>
    <property type="project" value="TreeGrafter"/>
</dbReference>
<evidence type="ECO:0000256" key="2">
    <source>
        <dbReference type="ARBA" id="ARBA00022741"/>
    </source>
</evidence>
<proteinExistence type="predicted"/>
<feature type="domain" description="RecA family profile 1" evidence="8">
    <location>
        <begin position="89"/>
        <end position="273"/>
    </location>
</feature>
<evidence type="ECO:0000256" key="6">
    <source>
        <dbReference type="ARBA" id="ARBA00023242"/>
    </source>
</evidence>
<evidence type="ECO:0000256" key="4">
    <source>
        <dbReference type="ARBA" id="ARBA00022840"/>
    </source>
</evidence>
<reference evidence="9" key="2">
    <citation type="submission" date="2011-02" db="EMBL/GenBank/DDBJ databases">
        <authorList>
            <person name="MacLean D."/>
        </authorList>
    </citation>
    <scope>NUCLEOTIDE SEQUENCE</scope>
</reference>
<dbReference type="InterPro" id="IPR052093">
    <property type="entry name" value="HR_Repair_Mediator"/>
</dbReference>
<keyword evidence="3" id="KW-0227">DNA damage</keyword>
<dbReference type="InterPro" id="IPR013632">
    <property type="entry name" value="Rad51_C"/>
</dbReference>
<evidence type="ECO:0000256" key="7">
    <source>
        <dbReference type="ARBA" id="ARBA00040674"/>
    </source>
</evidence>
<dbReference type="Pfam" id="PF08423">
    <property type="entry name" value="Rad51"/>
    <property type="match status" value="1"/>
</dbReference>
<gene>
    <name evidence="9" type="primary">AlNc14C247G9575</name>
    <name evidence="9" type="ORF">ALNC14_107230</name>
</gene>
<dbReference type="Gene3D" id="3.40.50.300">
    <property type="entry name" value="P-loop containing nucleotide triphosphate hydrolases"/>
    <property type="match status" value="1"/>
</dbReference>
<dbReference type="GO" id="GO:0007131">
    <property type="term" value="P:reciprocal meiotic recombination"/>
    <property type="evidence" value="ECO:0007669"/>
    <property type="project" value="TreeGrafter"/>
</dbReference>
<keyword evidence="4" id="KW-0067">ATP-binding</keyword>
<dbReference type="GO" id="GO:0000400">
    <property type="term" value="F:four-way junction DNA binding"/>
    <property type="evidence" value="ECO:0007669"/>
    <property type="project" value="TreeGrafter"/>
</dbReference>
<dbReference type="PROSITE" id="PS50162">
    <property type="entry name" value="RECA_2"/>
    <property type="match status" value="1"/>
</dbReference>
<comment type="subcellular location">
    <subcellularLocation>
        <location evidence="1">Nucleus</location>
    </subcellularLocation>
</comment>
<dbReference type="InterPro" id="IPR020588">
    <property type="entry name" value="RecA_ATP-bd"/>
</dbReference>
<dbReference type="PANTHER" id="PTHR46239">
    <property type="entry name" value="DNA REPAIR PROTEIN RAD51 HOMOLOG 3 RAD51C"/>
    <property type="match status" value="1"/>
</dbReference>
<dbReference type="CDD" id="cd19493">
    <property type="entry name" value="Rad51B"/>
    <property type="match status" value="1"/>
</dbReference>
<dbReference type="EMBL" id="FR824292">
    <property type="protein sequence ID" value="CCA24579.1"/>
    <property type="molecule type" value="Genomic_DNA"/>
</dbReference>
<dbReference type="GO" id="GO:0005524">
    <property type="term" value="F:ATP binding"/>
    <property type="evidence" value="ECO:0007669"/>
    <property type="project" value="UniProtKB-KW"/>
</dbReference>
<name>F0WT90_9STRA</name>
<evidence type="ECO:0000256" key="1">
    <source>
        <dbReference type="ARBA" id="ARBA00004123"/>
    </source>
</evidence>
<dbReference type="GO" id="GO:0033065">
    <property type="term" value="C:Rad51C-XRCC3 complex"/>
    <property type="evidence" value="ECO:0007669"/>
    <property type="project" value="TreeGrafter"/>
</dbReference>
<accession>F0WT90</accession>
<keyword evidence="6" id="KW-0539">Nucleus</keyword>